<evidence type="ECO:0000313" key="1">
    <source>
        <dbReference type="EMBL" id="CAB4153306.1"/>
    </source>
</evidence>
<name>A0A6J5N7D4_9CAUD</name>
<dbReference type="EMBL" id="LR796586">
    <property type="protein sequence ID" value="CAB4153306.1"/>
    <property type="molecule type" value="Genomic_DNA"/>
</dbReference>
<sequence>MKVQIIQTPRCAHCLDDMTLEQEIEVWVGKPAPVYVCSEICADMYAKLHQEARV</sequence>
<reference evidence="1" key="1">
    <citation type="submission" date="2020-04" db="EMBL/GenBank/DDBJ databases">
        <authorList>
            <person name="Chiriac C."/>
            <person name="Salcher M."/>
            <person name="Ghai R."/>
            <person name="Kavagutti S V."/>
        </authorList>
    </citation>
    <scope>NUCLEOTIDE SEQUENCE</scope>
</reference>
<organism evidence="1">
    <name type="scientific">uncultured Caudovirales phage</name>
    <dbReference type="NCBI Taxonomy" id="2100421"/>
    <lineage>
        <taxon>Viruses</taxon>
        <taxon>Duplodnaviria</taxon>
        <taxon>Heunggongvirae</taxon>
        <taxon>Uroviricota</taxon>
        <taxon>Caudoviricetes</taxon>
        <taxon>Peduoviridae</taxon>
        <taxon>Maltschvirus</taxon>
        <taxon>Maltschvirus maltsch</taxon>
    </lineage>
</organism>
<gene>
    <name evidence="1" type="ORF">UFOVP621_82</name>
</gene>
<protein>
    <submittedName>
        <fullName evidence="1">Uncharacterized protein</fullName>
    </submittedName>
</protein>
<proteinExistence type="predicted"/>
<accession>A0A6J5N7D4</accession>